<dbReference type="InterPro" id="IPR031571">
    <property type="entry name" value="RcpC_dom"/>
</dbReference>
<feature type="signal peptide" evidence="1">
    <location>
        <begin position="1"/>
        <end position="20"/>
    </location>
</feature>
<dbReference type="Proteomes" id="UP001595850">
    <property type="component" value="Unassembled WGS sequence"/>
</dbReference>
<reference evidence="4" key="1">
    <citation type="journal article" date="2019" name="Int. J. Syst. Evol. Microbiol.">
        <title>The Global Catalogue of Microorganisms (GCM) 10K type strain sequencing project: providing services to taxonomists for standard genome sequencing and annotation.</title>
        <authorList>
            <consortium name="The Broad Institute Genomics Platform"/>
            <consortium name="The Broad Institute Genome Sequencing Center for Infectious Disease"/>
            <person name="Wu L."/>
            <person name="Ma J."/>
        </authorList>
    </citation>
    <scope>NUCLEOTIDE SEQUENCE [LARGE SCALE GENOMIC DNA]</scope>
    <source>
        <strain evidence="4">TBRC 4489</strain>
    </source>
</reference>
<evidence type="ECO:0000256" key="1">
    <source>
        <dbReference type="SAM" id="SignalP"/>
    </source>
</evidence>
<evidence type="ECO:0000259" key="2">
    <source>
        <dbReference type="Pfam" id="PF16976"/>
    </source>
</evidence>
<evidence type="ECO:0000313" key="3">
    <source>
        <dbReference type="EMBL" id="MFC4058824.1"/>
    </source>
</evidence>
<proteinExistence type="predicted"/>
<sequence length="258" mass="26623">MRSRLLMLLAALLLAGAGTAAVLAYVSGAESRALEGKRAVTVLVAAERIPAGTTGERVRSGGYTEQVRMPAETVPADALGALDAALDTLQVTADVQPRQLLLRGMFAAPSPAAGGLEIPEGKLAVAVELSAAADVAGYVRPGTQVAVFDTFNVLKGEPGVPSGDRLAEGHTTDRATRVLLPRVQVLAVGPRPATAETGEAAEAEQEVERTLLVTVAVNQDEAERLVHAAQTGTLYLGLLTDTTDVGPGAGVDNRSLFR</sequence>
<dbReference type="NCBIfam" id="TIGR03177">
    <property type="entry name" value="pilus_cpaB"/>
    <property type="match status" value="1"/>
</dbReference>
<dbReference type="EMBL" id="JBHSBM010000014">
    <property type="protein sequence ID" value="MFC4058824.1"/>
    <property type="molecule type" value="Genomic_DNA"/>
</dbReference>
<dbReference type="RefSeq" id="WP_377287146.1">
    <property type="nucleotide sequence ID" value="NZ_JBHSBM010000014.1"/>
</dbReference>
<gene>
    <name evidence="3" type="primary">cpaB</name>
    <name evidence="3" type="ORF">ACFOWE_10995</name>
</gene>
<comment type="caution">
    <text evidence="3">The sequence shown here is derived from an EMBL/GenBank/DDBJ whole genome shotgun (WGS) entry which is preliminary data.</text>
</comment>
<dbReference type="Pfam" id="PF16976">
    <property type="entry name" value="RcpC"/>
    <property type="match status" value="1"/>
</dbReference>
<name>A0ABV8I7A9_9ACTN</name>
<evidence type="ECO:0000313" key="4">
    <source>
        <dbReference type="Proteomes" id="UP001595850"/>
    </source>
</evidence>
<dbReference type="InterPro" id="IPR017592">
    <property type="entry name" value="Pilus_assmbl_Flp-typ_CpaB"/>
</dbReference>
<feature type="chain" id="PRO_5046123925" evidence="1">
    <location>
        <begin position="21"/>
        <end position="258"/>
    </location>
</feature>
<organism evidence="3 4">
    <name type="scientific">Planomonospora corallina</name>
    <dbReference type="NCBI Taxonomy" id="1806052"/>
    <lineage>
        <taxon>Bacteria</taxon>
        <taxon>Bacillati</taxon>
        <taxon>Actinomycetota</taxon>
        <taxon>Actinomycetes</taxon>
        <taxon>Streptosporangiales</taxon>
        <taxon>Streptosporangiaceae</taxon>
        <taxon>Planomonospora</taxon>
    </lineage>
</organism>
<feature type="domain" description="Flp pilus assembly protein RcpC/CpaB" evidence="2">
    <location>
        <begin position="118"/>
        <end position="238"/>
    </location>
</feature>
<accession>A0ABV8I7A9</accession>
<protein>
    <submittedName>
        <fullName evidence="3">Flp pilus assembly protein CpaB</fullName>
    </submittedName>
</protein>
<keyword evidence="1" id="KW-0732">Signal</keyword>
<keyword evidence="4" id="KW-1185">Reference proteome</keyword>